<dbReference type="Proteomes" id="UP000692954">
    <property type="component" value="Unassembled WGS sequence"/>
</dbReference>
<protein>
    <submittedName>
        <fullName evidence="4">Uncharacterized protein</fullName>
    </submittedName>
</protein>
<dbReference type="InterPro" id="IPR001680">
    <property type="entry name" value="WD40_rpt"/>
</dbReference>
<keyword evidence="5" id="KW-1185">Reference proteome</keyword>
<dbReference type="EMBL" id="CAJJDN010000010">
    <property type="protein sequence ID" value="CAD8056275.1"/>
    <property type="molecule type" value="Genomic_DNA"/>
</dbReference>
<comment type="caution">
    <text evidence="4">The sequence shown here is derived from an EMBL/GenBank/DDBJ whole genome shotgun (WGS) entry which is preliminary data.</text>
</comment>
<dbReference type="Pfam" id="PF00400">
    <property type="entry name" value="WD40"/>
    <property type="match status" value="3"/>
</dbReference>
<sequence length="364" mass="41887">MYQQQFAKPTKQIKSKAFKDRLKGHKDAIITLISPYGINGNYLYSASRDGNVKSWDLLNRQIASKFLISKISDDTTVQDQDENQQTMKGNIICAATFSESDIYVGYDDGFIKSNNIKTGESVYSYQGHKAQVTSIHFLNIRQFASSSLDGTVRLWDSTSNECEVIFNIGYPINTMNVIFDKEINLLYGKNTIVQVDPYKQSILRSVQFPNFTIMSYLIHKTLLILGTIDNFIHLYELQSLDQPSPQPIKVIVGLHGWALCMLVHDPYLYIGTDDKKIKVYEMKNWELKEEFSGHIDGVTTLALANGLLYSGSYDHLIRSWDLQEMYQRIRERAIMEKEDLNSRRYDVYLKSLPKKKKAPPKKKK</sequence>
<dbReference type="GO" id="GO:1990234">
    <property type="term" value="C:transferase complex"/>
    <property type="evidence" value="ECO:0007669"/>
    <property type="project" value="UniProtKB-ARBA"/>
</dbReference>
<gene>
    <name evidence="4" type="ORF">PSON_ATCC_30995.1.T0100156</name>
</gene>
<dbReference type="PROSITE" id="PS00678">
    <property type="entry name" value="WD_REPEATS_1"/>
    <property type="match status" value="2"/>
</dbReference>
<organism evidence="4 5">
    <name type="scientific">Paramecium sonneborni</name>
    <dbReference type="NCBI Taxonomy" id="65129"/>
    <lineage>
        <taxon>Eukaryota</taxon>
        <taxon>Sar</taxon>
        <taxon>Alveolata</taxon>
        <taxon>Ciliophora</taxon>
        <taxon>Intramacronucleata</taxon>
        <taxon>Oligohymenophorea</taxon>
        <taxon>Peniculida</taxon>
        <taxon>Parameciidae</taxon>
        <taxon>Paramecium</taxon>
    </lineage>
</organism>
<accession>A0A8S1KQX9</accession>
<evidence type="ECO:0000313" key="5">
    <source>
        <dbReference type="Proteomes" id="UP000692954"/>
    </source>
</evidence>
<dbReference type="PROSITE" id="PS50082">
    <property type="entry name" value="WD_REPEATS_2"/>
    <property type="match status" value="3"/>
</dbReference>
<evidence type="ECO:0000256" key="3">
    <source>
        <dbReference type="PROSITE-ProRule" id="PRU00221"/>
    </source>
</evidence>
<feature type="repeat" description="WD" evidence="3">
    <location>
        <begin position="22"/>
        <end position="65"/>
    </location>
</feature>
<name>A0A8S1KQX9_9CILI</name>
<feature type="repeat" description="WD" evidence="3">
    <location>
        <begin position="291"/>
        <end position="323"/>
    </location>
</feature>
<dbReference type="SMART" id="SM00320">
    <property type="entry name" value="WD40"/>
    <property type="match status" value="4"/>
</dbReference>
<dbReference type="AlphaFoldDB" id="A0A8S1KQX9"/>
<proteinExistence type="predicted"/>
<evidence type="ECO:0000256" key="1">
    <source>
        <dbReference type="ARBA" id="ARBA00022574"/>
    </source>
</evidence>
<dbReference type="PANTHER" id="PTHR22847">
    <property type="entry name" value="WD40 REPEAT PROTEIN"/>
    <property type="match status" value="1"/>
</dbReference>
<keyword evidence="1 3" id="KW-0853">WD repeat</keyword>
<dbReference type="PROSITE" id="PS50294">
    <property type="entry name" value="WD_REPEATS_REGION"/>
    <property type="match status" value="2"/>
</dbReference>
<dbReference type="InterPro" id="IPR019775">
    <property type="entry name" value="WD40_repeat_CS"/>
</dbReference>
<evidence type="ECO:0000313" key="4">
    <source>
        <dbReference type="EMBL" id="CAD8056275.1"/>
    </source>
</evidence>
<dbReference type="PANTHER" id="PTHR22847:SF637">
    <property type="entry name" value="WD REPEAT DOMAIN 5B"/>
    <property type="match status" value="1"/>
</dbReference>
<keyword evidence="2" id="KW-0677">Repeat</keyword>
<evidence type="ECO:0000256" key="2">
    <source>
        <dbReference type="ARBA" id="ARBA00022737"/>
    </source>
</evidence>
<reference evidence="4" key="1">
    <citation type="submission" date="2021-01" db="EMBL/GenBank/DDBJ databases">
        <authorList>
            <consortium name="Genoscope - CEA"/>
            <person name="William W."/>
        </authorList>
    </citation>
    <scope>NUCLEOTIDE SEQUENCE</scope>
</reference>
<feature type="repeat" description="WD" evidence="3">
    <location>
        <begin position="125"/>
        <end position="165"/>
    </location>
</feature>
<dbReference type="OrthoDB" id="674604at2759"/>